<dbReference type="Proteomes" id="UP000239863">
    <property type="component" value="Unassembled WGS sequence"/>
</dbReference>
<reference evidence="1 2" key="1">
    <citation type="submission" date="2018-02" db="EMBL/GenBank/DDBJ databases">
        <title>Genomic Encyclopedia of Archaeal and Bacterial Type Strains, Phase II (KMG-II): from individual species to whole genera.</title>
        <authorList>
            <person name="Goeker M."/>
        </authorList>
    </citation>
    <scope>NUCLEOTIDE SEQUENCE [LARGE SCALE GENOMIC DNA]</scope>
    <source>
        <strain evidence="1 2">DSM 15099</strain>
    </source>
</reference>
<sequence>MEASLDTNVIIHLYKANHQDILFRRFKKLKVYTFIRYTEMKNHASIDIINLFDSK</sequence>
<accession>A0A2S6FU60</accession>
<evidence type="ECO:0008006" key="3">
    <source>
        <dbReference type="Google" id="ProtNLM"/>
    </source>
</evidence>
<dbReference type="RefSeq" id="WP_169994241.1">
    <property type="nucleotide sequence ID" value="NZ_PTIS01000032.1"/>
</dbReference>
<name>A0A2S6FU60_9CLOT</name>
<organism evidence="1 2">
    <name type="scientific">Clostridium algidicarnis DSM 15099</name>
    <dbReference type="NCBI Taxonomy" id="1121295"/>
    <lineage>
        <taxon>Bacteria</taxon>
        <taxon>Bacillati</taxon>
        <taxon>Bacillota</taxon>
        <taxon>Clostridia</taxon>
        <taxon>Eubacteriales</taxon>
        <taxon>Clostridiaceae</taxon>
        <taxon>Clostridium</taxon>
    </lineage>
</organism>
<protein>
    <recommendedName>
        <fullName evidence="3">PIN domain-containing protein</fullName>
    </recommendedName>
</protein>
<evidence type="ECO:0000313" key="1">
    <source>
        <dbReference type="EMBL" id="PPK43231.1"/>
    </source>
</evidence>
<dbReference type="EMBL" id="PTIS01000032">
    <property type="protein sequence ID" value="PPK43231.1"/>
    <property type="molecule type" value="Genomic_DNA"/>
</dbReference>
<comment type="caution">
    <text evidence="1">The sequence shown here is derived from an EMBL/GenBank/DDBJ whole genome shotgun (WGS) entry which is preliminary data.</text>
</comment>
<dbReference type="AlphaFoldDB" id="A0A2S6FU60"/>
<gene>
    <name evidence="1" type="ORF">BD821_1321</name>
</gene>
<evidence type="ECO:0000313" key="2">
    <source>
        <dbReference type="Proteomes" id="UP000239863"/>
    </source>
</evidence>
<proteinExistence type="predicted"/>